<dbReference type="PROSITE" id="PS50850">
    <property type="entry name" value="MFS"/>
    <property type="match status" value="1"/>
</dbReference>
<evidence type="ECO:0000256" key="5">
    <source>
        <dbReference type="ARBA" id="ARBA00022775"/>
    </source>
</evidence>
<dbReference type="InterPro" id="IPR011701">
    <property type="entry name" value="MFS"/>
</dbReference>
<evidence type="ECO:0000256" key="6">
    <source>
        <dbReference type="ARBA" id="ARBA00022989"/>
    </source>
</evidence>
<feature type="transmembrane region" description="Helical" evidence="9">
    <location>
        <begin position="273"/>
        <end position="292"/>
    </location>
</feature>
<feature type="compositionally biased region" description="Basic and acidic residues" evidence="8">
    <location>
        <begin position="1"/>
        <end position="13"/>
    </location>
</feature>
<feature type="transmembrane region" description="Helical" evidence="9">
    <location>
        <begin position="312"/>
        <end position="333"/>
    </location>
</feature>
<evidence type="ECO:0000256" key="7">
    <source>
        <dbReference type="ARBA" id="ARBA00023136"/>
    </source>
</evidence>
<feature type="transmembrane region" description="Helical" evidence="9">
    <location>
        <begin position="453"/>
        <end position="471"/>
    </location>
</feature>
<dbReference type="Proteomes" id="UP000001554">
    <property type="component" value="Chromosome 7"/>
</dbReference>
<dbReference type="GO" id="GO:0022857">
    <property type="term" value="F:transmembrane transporter activity"/>
    <property type="evidence" value="ECO:0000318"/>
    <property type="project" value="GO_Central"/>
</dbReference>
<dbReference type="GeneID" id="118418803"/>
<keyword evidence="11" id="KW-1185">Reference proteome</keyword>
<feature type="domain" description="Major facilitator superfamily (MFS) profile" evidence="10">
    <location>
        <begin position="267"/>
        <end position="495"/>
    </location>
</feature>
<feature type="transmembrane region" description="Helical" evidence="9">
    <location>
        <begin position="413"/>
        <end position="433"/>
    </location>
</feature>
<evidence type="ECO:0000256" key="2">
    <source>
        <dbReference type="ARBA" id="ARBA00006829"/>
    </source>
</evidence>
<dbReference type="PANTHER" id="PTHR23506:SF26">
    <property type="entry name" value="MFS-TYPE TRANSPORTER SLC18B1"/>
    <property type="match status" value="1"/>
</dbReference>
<evidence type="ECO:0000313" key="11">
    <source>
        <dbReference type="Proteomes" id="UP000001554"/>
    </source>
</evidence>
<feature type="transmembrane region" description="Helical" evidence="9">
    <location>
        <begin position="138"/>
        <end position="157"/>
    </location>
</feature>
<comment type="similarity">
    <text evidence="2">Belongs to the major facilitator superfamily. Vesicular transporter family.</text>
</comment>
<feature type="transmembrane region" description="Helical" evidence="9">
    <location>
        <begin position="208"/>
        <end position="228"/>
    </location>
</feature>
<dbReference type="PRINTS" id="PR01035">
    <property type="entry name" value="TCRTETA"/>
</dbReference>
<dbReference type="InterPro" id="IPR001958">
    <property type="entry name" value="Tet-R_TetA/multi-R_MdtG-like"/>
</dbReference>
<feature type="transmembrane region" description="Helical" evidence="9">
    <location>
        <begin position="71"/>
        <end position="95"/>
    </location>
</feature>
<dbReference type="InterPro" id="IPR050930">
    <property type="entry name" value="MFS_Vesicular_Transporter"/>
</dbReference>
<evidence type="ECO:0000256" key="9">
    <source>
        <dbReference type="SAM" id="Phobius"/>
    </source>
</evidence>
<keyword evidence="4 9" id="KW-0812">Transmembrane</keyword>
<feature type="transmembrane region" description="Helical" evidence="9">
    <location>
        <begin position="379"/>
        <end position="401"/>
    </location>
</feature>
<organism evidence="11 13">
    <name type="scientific">Branchiostoma floridae</name>
    <name type="common">Florida lancelet</name>
    <name type="synonym">Amphioxus</name>
    <dbReference type="NCBI Taxonomy" id="7739"/>
    <lineage>
        <taxon>Eukaryota</taxon>
        <taxon>Metazoa</taxon>
        <taxon>Chordata</taxon>
        <taxon>Cephalochordata</taxon>
        <taxon>Leptocardii</taxon>
        <taxon>Amphioxiformes</taxon>
        <taxon>Branchiostomatidae</taxon>
        <taxon>Branchiostoma</taxon>
    </lineage>
</organism>
<dbReference type="RefSeq" id="XP_035680743.1">
    <property type="nucleotide sequence ID" value="XM_035824850.1"/>
</dbReference>
<name>A0A9J7LD90_BRAFL</name>
<feature type="transmembrane region" description="Helical" evidence="9">
    <location>
        <begin position="234"/>
        <end position="252"/>
    </location>
</feature>
<proteinExistence type="inferred from homology"/>
<dbReference type="SUPFAM" id="SSF103473">
    <property type="entry name" value="MFS general substrate transporter"/>
    <property type="match status" value="1"/>
</dbReference>
<dbReference type="OMA" id="ERFPWAN"/>
<feature type="transmembrane region" description="Helical" evidence="9">
    <location>
        <begin position="107"/>
        <end position="126"/>
    </location>
</feature>
<evidence type="ECO:0000313" key="13">
    <source>
        <dbReference type="RefSeq" id="XP_035680743.1"/>
    </source>
</evidence>
<dbReference type="RefSeq" id="XP_035680742.1">
    <property type="nucleotide sequence ID" value="XM_035824849.1"/>
</dbReference>
<evidence type="ECO:0000259" key="10">
    <source>
        <dbReference type="PROSITE" id="PS50850"/>
    </source>
</evidence>
<comment type="subcellular location">
    <subcellularLocation>
        <location evidence="1">Membrane</location>
        <topology evidence="1">Multi-pass membrane protein</topology>
    </subcellularLocation>
</comment>
<reference evidence="12 13" key="2">
    <citation type="submission" date="2025-04" db="UniProtKB">
        <authorList>
            <consortium name="RefSeq"/>
        </authorList>
    </citation>
    <scope>IDENTIFICATION</scope>
    <source>
        <strain evidence="12 13">S238N-H82</strain>
        <tissue evidence="12 13">Testes</tissue>
    </source>
</reference>
<dbReference type="InterPro" id="IPR036259">
    <property type="entry name" value="MFS_trans_sf"/>
</dbReference>
<dbReference type="InterPro" id="IPR020846">
    <property type="entry name" value="MFS_dom"/>
</dbReference>
<evidence type="ECO:0000256" key="4">
    <source>
        <dbReference type="ARBA" id="ARBA00022692"/>
    </source>
</evidence>
<evidence type="ECO:0000256" key="1">
    <source>
        <dbReference type="ARBA" id="ARBA00004141"/>
    </source>
</evidence>
<keyword evidence="7 9" id="KW-0472">Membrane</keyword>
<evidence type="ECO:0000256" key="3">
    <source>
        <dbReference type="ARBA" id="ARBA00022448"/>
    </source>
</evidence>
<dbReference type="GO" id="GO:0016020">
    <property type="term" value="C:membrane"/>
    <property type="evidence" value="ECO:0007669"/>
    <property type="project" value="UniProtKB-SubCell"/>
</dbReference>
<evidence type="ECO:0000256" key="8">
    <source>
        <dbReference type="SAM" id="MobiDB-lite"/>
    </source>
</evidence>
<evidence type="ECO:0000313" key="12">
    <source>
        <dbReference type="RefSeq" id="XP_035680742.1"/>
    </source>
</evidence>
<dbReference type="Pfam" id="PF07690">
    <property type="entry name" value="MFS_1"/>
    <property type="match status" value="1"/>
</dbReference>
<reference evidence="11" key="1">
    <citation type="journal article" date="2020" name="Nat. Ecol. Evol.">
        <title>Deeply conserved synteny resolves early events in vertebrate evolution.</title>
        <authorList>
            <person name="Simakov O."/>
            <person name="Marletaz F."/>
            <person name="Yue J.X."/>
            <person name="O'Connell B."/>
            <person name="Jenkins J."/>
            <person name="Brandt A."/>
            <person name="Calef R."/>
            <person name="Tung C.H."/>
            <person name="Huang T.K."/>
            <person name="Schmutz J."/>
            <person name="Satoh N."/>
            <person name="Yu J.K."/>
            <person name="Putnam N.H."/>
            <person name="Green R.E."/>
            <person name="Rokhsar D.S."/>
        </authorList>
    </citation>
    <scope>NUCLEOTIDE SEQUENCE [LARGE SCALE GENOMIC DNA]</scope>
    <source>
        <strain evidence="11">S238N-H82</strain>
    </source>
</reference>
<feature type="region of interest" description="Disordered" evidence="8">
    <location>
        <begin position="1"/>
        <end position="25"/>
    </location>
</feature>
<sequence length="495" mass="53438">MKKAENDDSETSRLLDAQNGSRHVQLETDSVPDVVTYGSVTDEHTEEVANNTETSTEEEGFSLRRASKRQILSFVSIALLNFSGFCYYSVIAPFFPNEAIKRGVSQTVVGFIFGCFAVVNFFANLVFGKYITAIGSRFLLTSGVFVAGSCSVLFGLLEYTEGTTFMVFCFTIRSIEALGVAGFQTAGTAILTHAFPNKVATVMGSLEIFTGLGLMAGPPIGGVLYDLGGFKTPFITMGLLLLCCCVFVTVLIPPQPDEQEGKTDMPLLVFFKLPGFLIACGLAVVVACMLDYMDPVLQPYLIKEFNTSPVHIGLLFLLWAAVYAVLAPGWGWLADKKKCVPVMVTLGMLVAAVGTLLLGPSPLLTDYLHILPRKLWVNIIALVVIAASCGALITPIVNMMLWAASDAGMENNFALYGVVSGVMNAFFSIGDLLGPLASSALADRFGFPWSSTAFGGLVLFYMLITMAFYIYDGCLTPTRDRRVVSTDGERQTLLA</sequence>
<keyword evidence="3" id="KW-0813">Transport</keyword>
<dbReference type="OrthoDB" id="446368at2759"/>
<dbReference type="Gene3D" id="1.20.1250.20">
    <property type="entry name" value="MFS general substrate transporter like domains"/>
    <property type="match status" value="2"/>
</dbReference>
<keyword evidence="5" id="KW-0532">Neurotransmitter transport</keyword>
<dbReference type="KEGG" id="bfo:118418803"/>
<dbReference type="PANTHER" id="PTHR23506">
    <property type="entry name" value="GH10249P"/>
    <property type="match status" value="1"/>
</dbReference>
<keyword evidence="6 9" id="KW-1133">Transmembrane helix</keyword>
<gene>
    <name evidence="12 13" type="primary">LOC118418803</name>
</gene>
<accession>A0A9J7LD90</accession>
<feature type="transmembrane region" description="Helical" evidence="9">
    <location>
        <begin position="177"/>
        <end position="196"/>
    </location>
</feature>
<feature type="transmembrane region" description="Helical" evidence="9">
    <location>
        <begin position="340"/>
        <end position="359"/>
    </location>
</feature>
<protein>
    <submittedName>
        <fullName evidence="12 13">MFS-type transporter SLC18B1-like</fullName>
    </submittedName>
</protein>
<dbReference type="AlphaFoldDB" id="A0A9J7LD90"/>